<gene>
    <name evidence="6" type="primary">treP</name>
    <name evidence="6" type="ORF">MSZNOR_1788</name>
</gene>
<feature type="domain" description="Glycoside hydrolase family 65 central catalytic" evidence="3">
    <location>
        <begin position="337"/>
        <end position="700"/>
    </location>
</feature>
<dbReference type="SUPFAM" id="SSF48208">
    <property type="entry name" value="Six-hairpin glycosidases"/>
    <property type="match status" value="1"/>
</dbReference>
<dbReference type="Gene3D" id="1.50.10.10">
    <property type="match status" value="1"/>
</dbReference>
<feature type="domain" description="Glycoside hydrolase family 65 N-terminal" evidence="5">
    <location>
        <begin position="23"/>
        <end position="280"/>
    </location>
</feature>
<dbReference type="PANTHER" id="PTHR11051">
    <property type="entry name" value="GLYCOSYL HYDROLASE-RELATED"/>
    <property type="match status" value="1"/>
</dbReference>
<dbReference type="SUPFAM" id="SSF74650">
    <property type="entry name" value="Galactose mutarotase-like"/>
    <property type="match status" value="1"/>
</dbReference>
<dbReference type="EMBL" id="OX458333">
    <property type="protein sequence ID" value="CAI8811517.1"/>
    <property type="molecule type" value="Genomic_DNA"/>
</dbReference>
<dbReference type="InterPro" id="IPR017045">
    <property type="entry name" value="Malt_Pase/Glycosyl_Hdrlase"/>
</dbReference>
<evidence type="ECO:0000313" key="7">
    <source>
        <dbReference type="Proteomes" id="UP001162030"/>
    </source>
</evidence>
<dbReference type="InterPro" id="IPR008928">
    <property type="entry name" value="6-hairpin_glycosidase_sf"/>
</dbReference>
<keyword evidence="6" id="KW-0808">Transferase</keyword>
<dbReference type="GO" id="GO:0047656">
    <property type="term" value="F:alpha,alpha-trehalose phosphorylase activity"/>
    <property type="evidence" value="ECO:0007669"/>
    <property type="project" value="UniProtKB-EC"/>
</dbReference>
<feature type="domain" description="Glycoside hydrolase family 65 C-terminal" evidence="4">
    <location>
        <begin position="709"/>
        <end position="768"/>
    </location>
</feature>
<dbReference type="Proteomes" id="UP001162030">
    <property type="component" value="Chromosome"/>
</dbReference>
<proteinExistence type="inferred from homology"/>
<dbReference type="InterPro" id="IPR011013">
    <property type="entry name" value="Gal_mutarotase_sf_dom"/>
</dbReference>
<accession>A0ABN8X4F3</accession>
<dbReference type="PIRSF" id="PIRSF036289">
    <property type="entry name" value="Glycosyl_hydrolase_malt_phosph"/>
    <property type="match status" value="1"/>
</dbReference>
<feature type="region of interest" description="Disordered" evidence="2">
    <location>
        <begin position="784"/>
        <end position="829"/>
    </location>
</feature>
<dbReference type="Gene3D" id="2.70.98.40">
    <property type="entry name" value="Glycoside hydrolase, family 65, N-terminal domain"/>
    <property type="match status" value="1"/>
</dbReference>
<dbReference type="InterPro" id="IPR005195">
    <property type="entry name" value="Glyco_hydro_65_M"/>
</dbReference>
<comment type="similarity">
    <text evidence="1">Belongs to the glycosyl hydrolase 65 family.</text>
</comment>
<dbReference type="InterPro" id="IPR037018">
    <property type="entry name" value="GH65_N"/>
</dbReference>
<dbReference type="EC" id="2.4.1.64" evidence="6"/>
<dbReference type="InterPro" id="IPR005194">
    <property type="entry name" value="Glyco_hydro_65_C"/>
</dbReference>
<evidence type="ECO:0000259" key="4">
    <source>
        <dbReference type="Pfam" id="PF03633"/>
    </source>
</evidence>
<reference evidence="6 7" key="1">
    <citation type="submission" date="2023-03" db="EMBL/GenBank/DDBJ databases">
        <authorList>
            <person name="Pearce D."/>
        </authorList>
    </citation>
    <scope>NUCLEOTIDE SEQUENCE [LARGE SCALE GENOMIC DNA]</scope>
    <source>
        <strain evidence="6">Msz</strain>
    </source>
</reference>
<dbReference type="RefSeq" id="WP_084161858.1">
    <property type="nucleotide sequence ID" value="NZ_OX458333.1"/>
</dbReference>
<feature type="compositionally biased region" description="Basic and acidic residues" evidence="2">
    <location>
        <begin position="784"/>
        <end position="793"/>
    </location>
</feature>
<dbReference type="Gene3D" id="2.60.420.10">
    <property type="entry name" value="Maltose phosphorylase, domain 3"/>
    <property type="match status" value="1"/>
</dbReference>
<evidence type="ECO:0000313" key="6">
    <source>
        <dbReference type="EMBL" id="CAI8811517.1"/>
    </source>
</evidence>
<evidence type="ECO:0000259" key="3">
    <source>
        <dbReference type="Pfam" id="PF03632"/>
    </source>
</evidence>
<dbReference type="PANTHER" id="PTHR11051:SF13">
    <property type="entry name" value="GLYCOSYL TRANSFERASE"/>
    <property type="match status" value="1"/>
</dbReference>
<sequence length="829" mass="94241">MIRREPVLPPEFIYPVEDWRMVEREFVPALLSQTESIFATANGYFGMRGGFEEGTPAYEHGTFVNGFHETWPIPYGERAHGFATTGQTIINVPDGKIIRLYVDDELVDLARTPVLRYERALDFRTGTLDREVLWETPTGKQVLVRSRRLVSFAERHLAAIFYEVTVLNAEVPIVLSSELVQHPQPRMLGEDDPRLARQLDRSVLIPEARQADKYRLLLGFTTRSSRMTLACGFDHILETACECAVEQEKSDEANRVVFSVQATPGKPIRLTKFLTYHTSRTVSVGEQLDRARRVLDRALRQGFERLLLTQRQYLDDFWHRADVEVSGMHSRAQQCMRWDLFQLLQATARADGAGVPAKGLTGQAYEGHYFWDMEMFMIPFLVYTDPRAARNLLLFRYRLLDAARQRAREVSQKGALFPWRTINGQEASAYYAAGTAQYHINAAVAYAIRKYVEATGDEDFLRRYGVEILIETARLWYDLGFFSERRGNRFCINSVTGPDEYTTVVDNNTYTNLMARENLRYAADSVEILQSTDPLTYSELVYRTGLSPEEPKDWRRAADAMYIAFDEALGIHPQDDGFLNREVWDCAGTPADHYPLLLHYHPLVIYRYQVLKQTDVVFALFLLGEDFTMEQKRRDFDYYDPMTTGDSSLSACIQSIVAAELGYRTHALEYWKYALLMDLADVGGNVKDGCHIAAMGGSWMAAVYGLAGMRDRGGKLSFKPRPYVERLRFALAVRGQRLEVHIENGSVTYRLRGKVELTITHCGETLVLRDGEAVTRNLAERAEAMDGFHDRDSSVMPPRIPAGDRGDPTGPAAKSPAKHRGRPPGEGTR</sequence>
<name>A0ABN8X4F3_9GAMM</name>
<evidence type="ECO:0000256" key="1">
    <source>
        <dbReference type="ARBA" id="ARBA00006768"/>
    </source>
</evidence>
<protein>
    <submittedName>
        <fullName evidence="6">Alpha,alpha-trehalose phosphorylase</fullName>
        <ecNumber evidence="6">2.4.1.64</ecNumber>
    </submittedName>
</protein>
<keyword evidence="6" id="KW-0328">Glycosyltransferase</keyword>
<dbReference type="Pfam" id="PF03633">
    <property type="entry name" value="Glyco_hydro_65C"/>
    <property type="match status" value="1"/>
</dbReference>
<organism evidence="6 7">
    <name type="scientific">Methylocaldum szegediense</name>
    <dbReference type="NCBI Taxonomy" id="73780"/>
    <lineage>
        <taxon>Bacteria</taxon>
        <taxon>Pseudomonadati</taxon>
        <taxon>Pseudomonadota</taxon>
        <taxon>Gammaproteobacteria</taxon>
        <taxon>Methylococcales</taxon>
        <taxon>Methylococcaceae</taxon>
        <taxon>Methylocaldum</taxon>
    </lineage>
</organism>
<dbReference type="Pfam" id="PF03636">
    <property type="entry name" value="Glyco_hydro_65N"/>
    <property type="match status" value="1"/>
</dbReference>
<evidence type="ECO:0000256" key="2">
    <source>
        <dbReference type="SAM" id="MobiDB-lite"/>
    </source>
</evidence>
<keyword evidence="7" id="KW-1185">Reference proteome</keyword>
<dbReference type="InterPro" id="IPR012341">
    <property type="entry name" value="6hp_glycosidase-like_sf"/>
</dbReference>
<evidence type="ECO:0000259" key="5">
    <source>
        <dbReference type="Pfam" id="PF03636"/>
    </source>
</evidence>
<dbReference type="Pfam" id="PF03632">
    <property type="entry name" value="Glyco_hydro_65m"/>
    <property type="match status" value="1"/>
</dbReference>
<dbReference type="InterPro" id="IPR005196">
    <property type="entry name" value="Glyco_hydro_65_N"/>
</dbReference>